<evidence type="ECO:0000313" key="2">
    <source>
        <dbReference type="EMBL" id="EGV17969.1"/>
    </source>
</evidence>
<organism evidence="2 3">
    <name type="scientific">Thiocapsa marina 5811</name>
    <dbReference type="NCBI Taxonomy" id="768671"/>
    <lineage>
        <taxon>Bacteria</taxon>
        <taxon>Pseudomonadati</taxon>
        <taxon>Pseudomonadota</taxon>
        <taxon>Gammaproteobacteria</taxon>
        <taxon>Chromatiales</taxon>
        <taxon>Chromatiaceae</taxon>
        <taxon>Thiocapsa</taxon>
    </lineage>
</organism>
<dbReference type="Gene3D" id="1.10.1220.10">
    <property type="entry name" value="Met repressor-like"/>
    <property type="match status" value="1"/>
</dbReference>
<dbReference type="Pfam" id="PF19839">
    <property type="entry name" value="RHH_9"/>
    <property type="match status" value="1"/>
</dbReference>
<evidence type="ECO:0000313" key="3">
    <source>
        <dbReference type="Proteomes" id="UP000005459"/>
    </source>
</evidence>
<dbReference type="Proteomes" id="UP000005459">
    <property type="component" value="Unassembled WGS sequence"/>
</dbReference>
<sequence length="124" mass="13980">MRTVHVCTRPVGAPSPDAVRCNASDNNGAGPRHAMIQWFLYVNHINIQNKYHAHRLSAMENRSARITVLIDPVKKQLFEEICAEQDLTPSQVIRKLIREYIVEHAGSRDLPDSLKTTAPKPEGK</sequence>
<dbReference type="SUPFAM" id="SSF47598">
    <property type="entry name" value="Ribbon-helix-helix"/>
    <property type="match status" value="1"/>
</dbReference>
<accession>F9UC56</accession>
<dbReference type="InterPro" id="IPR013321">
    <property type="entry name" value="Arc_rbn_hlx_hlx"/>
</dbReference>
<dbReference type="EMBL" id="AFWV01000008">
    <property type="protein sequence ID" value="EGV17969.1"/>
    <property type="molecule type" value="Genomic_DNA"/>
</dbReference>
<protein>
    <submittedName>
        <fullName evidence="2">CopG-like domain-containing protein DNA-binding</fullName>
    </submittedName>
</protein>
<dbReference type="eggNOG" id="COG3905">
    <property type="taxonomic scope" value="Bacteria"/>
</dbReference>
<dbReference type="STRING" id="768671.ThimaDRAFT_2508"/>
<dbReference type="AlphaFoldDB" id="F9UC56"/>
<dbReference type="InterPro" id="IPR010985">
    <property type="entry name" value="Ribbon_hlx_hlx"/>
</dbReference>
<name>F9UC56_9GAMM</name>
<dbReference type="RefSeq" id="WP_007193381.1">
    <property type="nucleotide sequence ID" value="NZ_AFWV01000008.1"/>
</dbReference>
<feature type="domain" description="Ribbon-helix-helix protein RHH" evidence="1">
    <location>
        <begin position="59"/>
        <end position="122"/>
    </location>
</feature>
<gene>
    <name evidence="2" type="ORF">ThimaDRAFT_2508</name>
</gene>
<reference evidence="2 3" key="1">
    <citation type="submission" date="2011-06" db="EMBL/GenBank/DDBJ databases">
        <title>The draft genome of Thiocapsa marina 5811.</title>
        <authorList>
            <consortium name="US DOE Joint Genome Institute (JGI-PGF)"/>
            <person name="Lucas S."/>
            <person name="Han J."/>
            <person name="Cheng J.-F."/>
            <person name="Goodwin L."/>
            <person name="Pitluck S."/>
            <person name="Peters L."/>
            <person name="Land M.L."/>
            <person name="Hauser L."/>
            <person name="Vogl K."/>
            <person name="Liu Z."/>
            <person name="Imhoff J."/>
            <person name="Thiel V."/>
            <person name="Frigaard N.-U."/>
            <person name="Bryant D."/>
            <person name="Woyke T.J."/>
        </authorList>
    </citation>
    <scope>NUCLEOTIDE SEQUENCE [LARGE SCALE GENOMIC DNA]</scope>
    <source>
        <strain evidence="2 3">5811</strain>
    </source>
</reference>
<dbReference type="GO" id="GO:0006355">
    <property type="term" value="P:regulation of DNA-templated transcription"/>
    <property type="evidence" value="ECO:0007669"/>
    <property type="project" value="InterPro"/>
</dbReference>
<dbReference type="GO" id="GO:0003677">
    <property type="term" value="F:DNA binding"/>
    <property type="evidence" value="ECO:0007669"/>
    <property type="project" value="UniProtKB-KW"/>
</dbReference>
<proteinExistence type="predicted"/>
<evidence type="ECO:0000259" key="1">
    <source>
        <dbReference type="Pfam" id="PF19839"/>
    </source>
</evidence>
<keyword evidence="3" id="KW-1185">Reference proteome</keyword>
<dbReference type="InterPro" id="IPR045559">
    <property type="entry name" value="RHH_9"/>
</dbReference>
<dbReference type="PATRIC" id="fig|768671.3.peg.2654"/>
<keyword evidence="2" id="KW-0238">DNA-binding</keyword>